<organism evidence="1 2">
    <name type="scientific">Haloactinomyces albus</name>
    <dbReference type="NCBI Taxonomy" id="1352928"/>
    <lineage>
        <taxon>Bacteria</taxon>
        <taxon>Bacillati</taxon>
        <taxon>Actinomycetota</taxon>
        <taxon>Actinomycetes</taxon>
        <taxon>Actinopolysporales</taxon>
        <taxon>Actinopolysporaceae</taxon>
        <taxon>Haloactinomyces</taxon>
    </lineage>
</organism>
<dbReference type="RefSeq" id="WP_310278748.1">
    <property type="nucleotide sequence ID" value="NZ_JAVDXW010000002.1"/>
</dbReference>
<dbReference type="EMBL" id="JAVDXW010000002">
    <property type="protein sequence ID" value="MDR7304533.1"/>
    <property type="molecule type" value="Genomic_DNA"/>
</dbReference>
<sequence length="104" mass="11953">MDDPARFGVLDDCLMPTRMGTHRPNDARGRKVFLRRIELLRKFRNRVAHHDPIRARDLHKDHDRILDVTALIHPGLAMFLQGHSRVSEVLARRAAAVDHGACQF</sequence>
<dbReference type="Proteomes" id="UP001180845">
    <property type="component" value="Unassembled WGS sequence"/>
</dbReference>
<proteinExistence type="predicted"/>
<evidence type="ECO:0008006" key="3">
    <source>
        <dbReference type="Google" id="ProtNLM"/>
    </source>
</evidence>
<comment type="caution">
    <text evidence="1">The sequence shown here is derived from an EMBL/GenBank/DDBJ whole genome shotgun (WGS) entry which is preliminary data.</text>
</comment>
<keyword evidence="2" id="KW-1185">Reference proteome</keyword>
<reference evidence="1" key="1">
    <citation type="submission" date="2023-07" db="EMBL/GenBank/DDBJ databases">
        <title>Sequencing the genomes of 1000 actinobacteria strains.</title>
        <authorList>
            <person name="Klenk H.-P."/>
        </authorList>
    </citation>
    <scope>NUCLEOTIDE SEQUENCE</scope>
    <source>
        <strain evidence="1">DSM 45977</strain>
    </source>
</reference>
<dbReference type="AlphaFoldDB" id="A0AAE3ZGK0"/>
<evidence type="ECO:0000313" key="1">
    <source>
        <dbReference type="EMBL" id="MDR7304533.1"/>
    </source>
</evidence>
<gene>
    <name evidence="1" type="ORF">JOF55_004777</name>
</gene>
<evidence type="ECO:0000313" key="2">
    <source>
        <dbReference type="Proteomes" id="UP001180845"/>
    </source>
</evidence>
<name>A0AAE3ZGK0_9ACTN</name>
<accession>A0AAE3ZGK0</accession>
<protein>
    <recommendedName>
        <fullName evidence="3">Abi-like protein</fullName>
    </recommendedName>
</protein>